<proteinExistence type="predicted"/>
<feature type="region of interest" description="Disordered" evidence="1">
    <location>
        <begin position="71"/>
        <end position="275"/>
    </location>
</feature>
<evidence type="ECO:0000313" key="3">
    <source>
        <dbReference type="Proteomes" id="UP000815325"/>
    </source>
</evidence>
<feature type="compositionally biased region" description="Basic and acidic residues" evidence="1">
    <location>
        <begin position="210"/>
        <end position="220"/>
    </location>
</feature>
<reference evidence="2" key="1">
    <citation type="submission" date="2017-08" db="EMBL/GenBank/DDBJ databases">
        <authorList>
            <person name="Polle J.E."/>
            <person name="Barry K."/>
            <person name="Cushman J."/>
            <person name="Schmutz J."/>
            <person name="Tran D."/>
            <person name="Hathwaick L.T."/>
            <person name="Yim W.C."/>
            <person name="Jenkins J."/>
            <person name="Mckie-Krisberg Z.M."/>
            <person name="Prochnik S."/>
            <person name="Lindquist E."/>
            <person name="Dockter R.B."/>
            <person name="Adam C."/>
            <person name="Molina H."/>
            <person name="Bunkerborg J."/>
            <person name="Jin E."/>
            <person name="Buchheim M."/>
            <person name="Magnuson J."/>
        </authorList>
    </citation>
    <scope>NUCLEOTIDE SEQUENCE</scope>
    <source>
        <strain evidence="2">CCAP 19/18</strain>
    </source>
</reference>
<name>A0ABQ7FTP9_DUNSA</name>
<protein>
    <recommendedName>
        <fullName evidence="4">Encoded protein</fullName>
    </recommendedName>
</protein>
<feature type="non-terminal residue" evidence="2">
    <location>
        <position position="304"/>
    </location>
</feature>
<organism evidence="2 3">
    <name type="scientific">Dunaliella salina</name>
    <name type="common">Green alga</name>
    <name type="synonym">Protococcus salinus</name>
    <dbReference type="NCBI Taxonomy" id="3046"/>
    <lineage>
        <taxon>Eukaryota</taxon>
        <taxon>Viridiplantae</taxon>
        <taxon>Chlorophyta</taxon>
        <taxon>core chlorophytes</taxon>
        <taxon>Chlorophyceae</taxon>
        <taxon>CS clade</taxon>
        <taxon>Chlamydomonadales</taxon>
        <taxon>Dunaliellaceae</taxon>
        <taxon>Dunaliella</taxon>
    </lineage>
</organism>
<gene>
    <name evidence="2" type="ORF">DUNSADRAFT_6641</name>
</gene>
<evidence type="ECO:0000256" key="1">
    <source>
        <dbReference type="SAM" id="MobiDB-lite"/>
    </source>
</evidence>
<evidence type="ECO:0008006" key="4">
    <source>
        <dbReference type="Google" id="ProtNLM"/>
    </source>
</evidence>
<feature type="compositionally biased region" description="Low complexity" evidence="1">
    <location>
        <begin position="246"/>
        <end position="258"/>
    </location>
</feature>
<dbReference type="EMBL" id="MU071903">
    <property type="protein sequence ID" value="KAF5825825.1"/>
    <property type="molecule type" value="Genomic_DNA"/>
</dbReference>
<feature type="compositionally biased region" description="Basic and acidic residues" evidence="1">
    <location>
        <begin position="263"/>
        <end position="275"/>
    </location>
</feature>
<feature type="compositionally biased region" description="Basic and acidic residues" evidence="1">
    <location>
        <begin position="233"/>
        <end position="245"/>
    </location>
</feature>
<evidence type="ECO:0000313" key="2">
    <source>
        <dbReference type="EMBL" id="KAF5825825.1"/>
    </source>
</evidence>
<feature type="compositionally biased region" description="Basic and acidic residues" evidence="1">
    <location>
        <begin position="173"/>
        <end position="184"/>
    </location>
</feature>
<dbReference type="Proteomes" id="UP000815325">
    <property type="component" value="Unassembled WGS sequence"/>
</dbReference>
<comment type="caution">
    <text evidence="2">The sequence shown here is derived from an EMBL/GenBank/DDBJ whole genome shotgun (WGS) entry which is preliminary data.</text>
</comment>
<accession>A0ABQ7FTP9</accession>
<keyword evidence="3" id="KW-1185">Reference proteome</keyword>
<sequence length="304" mass="32345">MDETNGSGVGELKLDAAEGAGVHLAALPDLSASALPDLSALQVLQAGSVLPAQEKGFFLRVSWSGRVSKSRVACQQESPLKGAPLPFTKKRSRGKRSGSSASGGGGGAEKRPRKSGGQENQEPAGDHPSGPGPEPAKTCMNAGLEKSEQEPKASSSRGKASRGQDRASGAELQADHQQQEDHHPQRQQQQQQQQQEDHHHPQQQQQQQQQKHEHPQEQGRSKAGKSSGSQQQRMEKHQEQQEGRADPAAGQQGHPAAALEVTPPHDKVRRLEEDGLRAAAAEVPIACIGGPKKPAASFQKSEDA</sequence>